<dbReference type="EMBL" id="CP010537">
    <property type="protein sequence ID" value="AJG23563.1"/>
    <property type="molecule type" value="Genomic_DNA"/>
</dbReference>
<dbReference type="InterPro" id="IPR036390">
    <property type="entry name" value="WH_DNA-bd_sf"/>
</dbReference>
<evidence type="ECO:0000259" key="1">
    <source>
        <dbReference type="PROSITE" id="PS50995"/>
    </source>
</evidence>
<accession>A0A0C4YKH1</accession>
<dbReference type="OrthoDB" id="8848381at2"/>
<dbReference type="Gene3D" id="1.10.10.10">
    <property type="entry name" value="Winged helix-like DNA-binding domain superfamily/Winged helix DNA-binding domain"/>
    <property type="match status" value="1"/>
</dbReference>
<dbReference type="STRING" id="68895.RR42_s1975"/>
<dbReference type="AlphaFoldDB" id="A0A0C4YKH1"/>
<feature type="domain" description="HTH marR-type" evidence="1">
    <location>
        <begin position="9"/>
        <end position="142"/>
    </location>
</feature>
<dbReference type="SUPFAM" id="SSF46785">
    <property type="entry name" value="Winged helix' DNA-binding domain"/>
    <property type="match status" value="1"/>
</dbReference>
<dbReference type="InterPro" id="IPR000835">
    <property type="entry name" value="HTH_MarR-typ"/>
</dbReference>
<dbReference type="PANTHER" id="PTHR33164:SF43">
    <property type="entry name" value="HTH-TYPE TRANSCRIPTIONAL REPRESSOR YETL"/>
    <property type="match status" value="1"/>
</dbReference>
<dbReference type="PANTHER" id="PTHR33164">
    <property type="entry name" value="TRANSCRIPTIONAL REGULATOR, MARR FAMILY"/>
    <property type="match status" value="1"/>
</dbReference>
<dbReference type="GO" id="GO:0006950">
    <property type="term" value="P:response to stress"/>
    <property type="evidence" value="ECO:0007669"/>
    <property type="project" value="TreeGrafter"/>
</dbReference>
<keyword evidence="3" id="KW-1185">Reference proteome</keyword>
<protein>
    <submittedName>
        <fullName evidence="2">Transcriptional regulator, MarR family</fullName>
    </submittedName>
</protein>
<evidence type="ECO:0000313" key="3">
    <source>
        <dbReference type="Proteomes" id="UP000031843"/>
    </source>
</evidence>
<organism evidence="2 3">
    <name type="scientific">Cupriavidus basilensis</name>
    <dbReference type="NCBI Taxonomy" id="68895"/>
    <lineage>
        <taxon>Bacteria</taxon>
        <taxon>Pseudomonadati</taxon>
        <taxon>Pseudomonadota</taxon>
        <taxon>Betaproteobacteria</taxon>
        <taxon>Burkholderiales</taxon>
        <taxon>Burkholderiaceae</taxon>
        <taxon>Cupriavidus</taxon>
    </lineage>
</organism>
<dbReference type="RefSeq" id="WP_043355448.1">
    <property type="nucleotide sequence ID" value="NZ_CP010537.1"/>
</dbReference>
<dbReference type="GO" id="GO:0003700">
    <property type="term" value="F:DNA-binding transcription factor activity"/>
    <property type="evidence" value="ECO:0007669"/>
    <property type="project" value="InterPro"/>
</dbReference>
<evidence type="ECO:0000313" key="2">
    <source>
        <dbReference type="EMBL" id="AJG23563.1"/>
    </source>
</evidence>
<dbReference type="InterPro" id="IPR036388">
    <property type="entry name" value="WH-like_DNA-bd_sf"/>
</dbReference>
<gene>
    <name evidence="2" type="ORF">RR42_s1975</name>
</gene>
<dbReference type="Proteomes" id="UP000031843">
    <property type="component" value="Chromosome secondary"/>
</dbReference>
<sequence>MPASDHPILEYLSFRLDRLSELSKAAGSQYYENEFGVTVRDLRVLRLVALEPGLTLGRLIELSLLEKTLVSKLVSALVRQGLLRRQIGEVDARQINLFLSAEGESMVKRTYERGNTLEKDFLATLTEAELKIFNRCIDKLTDTLERRAKNAGSDDPGSAKPKRAA</sequence>
<reference evidence="2 3" key="1">
    <citation type="journal article" date="2015" name="Genome Announc.">
        <title>Complete Genome Sequence of Cupriavidus basilensis 4G11, Isolated from the Oak Ridge Field Research Center Site.</title>
        <authorList>
            <person name="Ray J."/>
            <person name="Waters R.J."/>
            <person name="Skerker J.M."/>
            <person name="Kuehl J.V."/>
            <person name="Price M.N."/>
            <person name="Huang J."/>
            <person name="Chakraborty R."/>
            <person name="Arkin A.P."/>
            <person name="Deutschbauer A."/>
        </authorList>
    </citation>
    <scope>NUCLEOTIDE SEQUENCE [LARGE SCALE GENOMIC DNA]</scope>
    <source>
        <strain evidence="2">4G11</strain>
    </source>
</reference>
<dbReference type="KEGG" id="cbw:RR42_s1975"/>
<dbReference type="Pfam" id="PF12802">
    <property type="entry name" value="MarR_2"/>
    <property type="match status" value="1"/>
</dbReference>
<dbReference type="InterPro" id="IPR039422">
    <property type="entry name" value="MarR/SlyA-like"/>
</dbReference>
<name>A0A0C4YKH1_9BURK</name>
<dbReference type="PROSITE" id="PS50995">
    <property type="entry name" value="HTH_MARR_2"/>
    <property type="match status" value="1"/>
</dbReference>
<proteinExistence type="predicted"/>
<dbReference type="SMART" id="SM00347">
    <property type="entry name" value="HTH_MARR"/>
    <property type="match status" value="1"/>
</dbReference>